<dbReference type="AlphaFoldDB" id="A0A3G4VDS4"/>
<name>A0A3G4VDS4_9VIBR</name>
<dbReference type="InterPro" id="IPR048449">
    <property type="entry name" value="YhfX-like_C"/>
</dbReference>
<dbReference type="Gene3D" id="2.40.37.30">
    <property type="match status" value="2"/>
</dbReference>
<protein>
    <submittedName>
        <fullName evidence="3">YhfX family PLP-dependent enzyme</fullName>
    </submittedName>
</protein>
<accession>A0A3G4VDS4</accession>
<dbReference type="InterPro" id="IPR001608">
    <property type="entry name" value="Ala_racemase_N"/>
</dbReference>
<dbReference type="SUPFAM" id="SSF51419">
    <property type="entry name" value="PLP-binding barrel"/>
    <property type="match status" value="1"/>
</dbReference>
<sequence length="379" mass="41629">MYLNALQHQNDALIQATLALYEQGNLLPDSYVIDVEQFTANAKVIRQRASDLGLKLYGMTKQFGRNPYLARLLLELGYDGIVAVDFKEARALHLAGVQVQHVGHLVQPPTAMVEQIVAEMKPEVMTVYSLDKARQISDAACKCGRVQPVLVKFYGDEDRLYVNQEAGFPIAELDSVLEALGQMKGIRLEGVTHFPCFLFDGEQLAATENVDTLHQVIEHWPEEGGPHQVNMPSATCFNTLTMIKRLGGTHGEPGHALTGTFPANIDGSQPEKVAMLYLSEISHQFQGASYCYGGGYYRRGQLEHALIDGSVFPVSNEDVNAIDYHLKVSGIHKIGTPIIMAFRTQVFVTRSDVVLVDGIQSGNPRVIGRYDSLGGAIDG</sequence>
<evidence type="ECO:0000259" key="2">
    <source>
        <dbReference type="Pfam" id="PF21279"/>
    </source>
</evidence>
<dbReference type="Proteomes" id="UP000279760">
    <property type="component" value="Chromosome 1"/>
</dbReference>
<evidence type="ECO:0000259" key="1">
    <source>
        <dbReference type="Pfam" id="PF01168"/>
    </source>
</evidence>
<dbReference type="Pfam" id="PF01168">
    <property type="entry name" value="Ala_racemase_N"/>
    <property type="match status" value="1"/>
</dbReference>
<feature type="domain" description="Alanine racemase N-terminal" evidence="1">
    <location>
        <begin position="33"/>
        <end position="260"/>
    </location>
</feature>
<dbReference type="CDD" id="cd06811">
    <property type="entry name" value="PLPDE_III_yhfX_like"/>
    <property type="match status" value="1"/>
</dbReference>
<proteinExistence type="predicted"/>
<organism evidence="3 4">
    <name type="scientific">Vibrio mediterranei</name>
    <dbReference type="NCBI Taxonomy" id="689"/>
    <lineage>
        <taxon>Bacteria</taxon>
        <taxon>Pseudomonadati</taxon>
        <taxon>Pseudomonadota</taxon>
        <taxon>Gammaproteobacteria</taxon>
        <taxon>Vibrionales</taxon>
        <taxon>Vibrionaceae</taxon>
        <taxon>Vibrio</taxon>
    </lineage>
</organism>
<evidence type="ECO:0000313" key="4">
    <source>
        <dbReference type="Proteomes" id="UP000279760"/>
    </source>
</evidence>
<evidence type="ECO:0000313" key="3">
    <source>
        <dbReference type="EMBL" id="AYV22555.1"/>
    </source>
</evidence>
<reference evidence="3 4" key="1">
    <citation type="submission" date="2018-11" db="EMBL/GenBank/DDBJ databases">
        <title>Complete Genome Sequence of Vbrio mediterranei 117-T6: a Potential Pathogen Bacteria Isolated from the Conchocelis of Pyropia.</title>
        <authorList>
            <person name="Liu Q."/>
        </authorList>
    </citation>
    <scope>NUCLEOTIDE SEQUENCE [LARGE SCALE GENOMIC DNA]</scope>
    <source>
        <strain evidence="3 4">117-T6</strain>
    </source>
</reference>
<dbReference type="RefSeq" id="WP_124940949.1">
    <property type="nucleotide sequence ID" value="NZ_CP033577.1"/>
</dbReference>
<gene>
    <name evidence="3" type="ORF">ECB94_15460</name>
</gene>
<dbReference type="EMBL" id="CP033577">
    <property type="protein sequence ID" value="AYV22555.1"/>
    <property type="molecule type" value="Genomic_DNA"/>
</dbReference>
<dbReference type="Pfam" id="PF21279">
    <property type="entry name" value="YhfX-like_C"/>
    <property type="match status" value="1"/>
</dbReference>
<feature type="domain" description="YhfX-like C-terminal" evidence="2">
    <location>
        <begin position="276"/>
        <end position="366"/>
    </location>
</feature>
<dbReference type="InterPro" id="IPR029066">
    <property type="entry name" value="PLP-binding_barrel"/>
</dbReference>